<sequence>MYLVYAHLLLFAYWLAPDWGVYVTSAYVARADLPLAERRRFLQAALRIDLVPRSCLILLLPLGLQLASNLQLIALPAGSMALIWAAGIAWLLLSWSVYRHPADALGQRLKRIDHGIRVVLALVLIGSGSWALVTGQGVYVGWLAAKLVGFGLLLILGLVLRRIMGGWASGFARLEAEGSTPATEAIFRDSLRRARPIVWVFWTTSALMAFAGLLKPF</sequence>
<evidence type="ECO:0008006" key="4">
    <source>
        <dbReference type="Google" id="ProtNLM"/>
    </source>
</evidence>
<keyword evidence="1" id="KW-1133">Transmembrane helix</keyword>
<evidence type="ECO:0000313" key="3">
    <source>
        <dbReference type="Proteomes" id="UP000051254"/>
    </source>
</evidence>
<organism evidence="2 3">
    <name type="scientific">Stenotrophomonas koreensis</name>
    <dbReference type="NCBI Taxonomy" id="266128"/>
    <lineage>
        <taxon>Bacteria</taxon>
        <taxon>Pseudomonadati</taxon>
        <taxon>Pseudomonadota</taxon>
        <taxon>Gammaproteobacteria</taxon>
        <taxon>Lysobacterales</taxon>
        <taxon>Lysobacteraceae</taxon>
        <taxon>Stenotrophomonas</taxon>
    </lineage>
</organism>
<feature type="transmembrane region" description="Helical" evidence="1">
    <location>
        <begin position="197"/>
        <end position="214"/>
    </location>
</feature>
<dbReference type="EMBL" id="LDJH01000011">
    <property type="protein sequence ID" value="KRG58305.1"/>
    <property type="molecule type" value="Genomic_DNA"/>
</dbReference>
<keyword evidence="1" id="KW-0812">Transmembrane</keyword>
<name>A0A0R0BYC9_9GAMM</name>
<dbReference type="RefSeq" id="WP_057665130.1">
    <property type="nucleotide sequence ID" value="NZ_LDJH01000011.1"/>
</dbReference>
<proteinExistence type="predicted"/>
<keyword evidence="1" id="KW-0472">Membrane</keyword>
<feature type="transmembrane region" description="Helical" evidence="1">
    <location>
        <begin position="50"/>
        <end position="67"/>
    </location>
</feature>
<evidence type="ECO:0000256" key="1">
    <source>
        <dbReference type="SAM" id="Phobius"/>
    </source>
</evidence>
<comment type="caution">
    <text evidence="2">The sequence shown here is derived from an EMBL/GenBank/DDBJ whole genome shotgun (WGS) entry which is preliminary data.</text>
</comment>
<gene>
    <name evidence="2" type="ORF">ABB25_06510</name>
</gene>
<feature type="transmembrane region" description="Helical" evidence="1">
    <location>
        <begin position="139"/>
        <end position="160"/>
    </location>
</feature>
<dbReference type="OrthoDB" id="7059759at2"/>
<protein>
    <recommendedName>
        <fullName evidence="4">Copper resistance protein D domain-containing protein</fullName>
    </recommendedName>
</protein>
<dbReference type="AlphaFoldDB" id="A0A0R0BYC9"/>
<reference evidence="2 3" key="1">
    <citation type="submission" date="2015-05" db="EMBL/GenBank/DDBJ databases">
        <title>Genome sequencing and analysis of members of genus Stenotrophomonas.</title>
        <authorList>
            <person name="Patil P.P."/>
            <person name="Midha S."/>
            <person name="Patil P.B."/>
        </authorList>
    </citation>
    <scope>NUCLEOTIDE SEQUENCE [LARGE SCALE GENOMIC DNA]</scope>
    <source>
        <strain evidence="2 3">DSM 17805</strain>
    </source>
</reference>
<accession>A0A0R0BYC9</accession>
<evidence type="ECO:0000313" key="2">
    <source>
        <dbReference type="EMBL" id="KRG58305.1"/>
    </source>
</evidence>
<dbReference type="Proteomes" id="UP000051254">
    <property type="component" value="Unassembled WGS sequence"/>
</dbReference>
<feature type="transmembrane region" description="Helical" evidence="1">
    <location>
        <begin position="6"/>
        <end position="29"/>
    </location>
</feature>
<feature type="transmembrane region" description="Helical" evidence="1">
    <location>
        <begin position="114"/>
        <end position="133"/>
    </location>
</feature>
<keyword evidence="3" id="KW-1185">Reference proteome</keyword>
<feature type="transmembrane region" description="Helical" evidence="1">
    <location>
        <begin position="73"/>
        <end position="93"/>
    </location>
</feature>
<dbReference type="PATRIC" id="fig|266128.3.peg.167"/>